<feature type="transmembrane region" description="Helical" evidence="2">
    <location>
        <begin position="475"/>
        <end position="493"/>
    </location>
</feature>
<feature type="transmembrane region" description="Helical" evidence="2">
    <location>
        <begin position="233"/>
        <end position="254"/>
    </location>
</feature>
<dbReference type="PANTHER" id="PTHR48125:SF10">
    <property type="entry name" value="OS12G0136300 PROTEIN"/>
    <property type="match status" value="1"/>
</dbReference>
<feature type="transmembrane region" description="Helical" evidence="2">
    <location>
        <begin position="315"/>
        <end position="333"/>
    </location>
</feature>
<feature type="transmembrane region" description="Helical" evidence="2">
    <location>
        <begin position="757"/>
        <end position="774"/>
    </location>
</feature>
<feature type="transmembrane region" description="Helical" evidence="2">
    <location>
        <begin position="1082"/>
        <end position="1102"/>
    </location>
</feature>
<dbReference type="EMBL" id="BAAALV010000002">
    <property type="protein sequence ID" value="GAA1912010.1"/>
    <property type="molecule type" value="Genomic_DNA"/>
</dbReference>
<feature type="region of interest" description="Disordered" evidence="1">
    <location>
        <begin position="57"/>
        <end position="130"/>
    </location>
</feature>
<keyword evidence="4" id="KW-1185">Reference proteome</keyword>
<feature type="transmembrane region" description="Helical" evidence="2">
    <location>
        <begin position="835"/>
        <end position="854"/>
    </location>
</feature>
<organism evidence="3 4">
    <name type="scientific">Arthrobacter gandavensis</name>
    <dbReference type="NCBI Taxonomy" id="169960"/>
    <lineage>
        <taxon>Bacteria</taxon>
        <taxon>Bacillati</taxon>
        <taxon>Actinomycetota</taxon>
        <taxon>Actinomycetes</taxon>
        <taxon>Micrococcales</taxon>
        <taxon>Micrococcaceae</taxon>
        <taxon>Arthrobacter</taxon>
    </lineage>
</organism>
<feature type="transmembrane region" description="Helical" evidence="2">
    <location>
        <begin position="1603"/>
        <end position="1622"/>
    </location>
</feature>
<feature type="transmembrane region" description="Helical" evidence="2">
    <location>
        <begin position="675"/>
        <end position="695"/>
    </location>
</feature>
<evidence type="ECO:0000256" key="2">
    <source>
        <dbReference type="SAM" id="Phobius"/>
    </source>
</evidence>
<feature type="transmembrane region" description="Helical" evidence="2">
    <location>
        <begin position="948"/>
        <end position="968"/>
    </location>
</feature>
<feature type="compositionally biased region" description="Low complexity" evidence="1">
    <location>
        <begin position="112"/>
        <end position="127"/>
    </location>
</feature>
<feature type="transmembrane region" description="Helical" evidence="2">
    <location>
        <begin position="534"/>
        <end position="557"/>
    </location>
</feature>
<feature type="transmembrane region" description="Helical" evidence="2">
    <location>
        <begin position="897"/>
        <end position="915"/>
    </location>
</feature>
<feature type="transmembrane region" description="Helical" evidence="2">
    <location>
        <begin position="1325"/>
        <end position="1342"/>
    </location>
</feature>
<keyword evidence="2" id="KW-0812">Transmembrane</keyword>
<keyword evidence="2" id="KW-0472">Membrane</keyword>
<feature type="transmembrane region" description="Helical" evidence="2">
    <location>
        <begin position="1380"/>
        <end position="1398"/>
    </location>
</feature>
<evidence type="ECO:0000313" key="4">
    <source>
        <dbReference type="Proteomes" id="UP001500784"/>
    </source>
</evidence>
<feature type="transmembrane region" description="Helical" evidence="2">
    <location>
        <begin position="1048"/>
        <end position="1070"/>
    </location>
</feature>
<dbReference type="Proteomes" id="UP001500784">
    <property type="component" value="Unassembled WGS sequence"/>
</dbReference>
<feature type="transmembrane region" description="Helical" evidence="2">
    <location>
        <begin position="1166"/>
        <end position="1188"/>
    </location>
</feature>
<feature type="transmembrane region" description="Helical" evidence="2">
    <location>
        <begin position="1242"/>
        <end position="1259"/>
    </location>
</feature>
<feature type="transmembrane region" description="Helical" evidence="2">
    <location>
        <begin position="420"/>
        <end position="440"/>
    </location>
</feature>
<name>A0ABP5AER5_9MICC</name>
<feature type="transmembrane region" description="Helical" evidence="2">
    <location>
        <begin position="1493"/>
        <end position="1514"/>
    </location>
</feature>
<evidence type="ECO:0008006" key="5">
    <source>
        <dbReference type="Google" id="ProtNLM"/>
    </source>
</evidence>
<feature type="transmembrane region" description="Helical" evidence="2">
    <location>
        <begin position="340"/>
        <end position="358"/>
    </location>
</feature>
<feature type="transmembrane region" description="Helical" evidence="2">
    <location>
        <begin position="1656"/>
        <end position="1673"/>
    </location>
</feature>
<feature type="region of interest" description="Disordered" evidence="1">
    <location>
        <begin position="152"/>
        <end position="221"/>
    </location>
</feature>
<feature type="transmembrane region" description="Helical" evidence="2">
    <location>
        <begin position="975"/>
        <end position="993"/>
    </location>
</feature>
<feature type="transmembrane region" description="Helical" evidence="2">
    <location>
        <begin position="1523"/>
        <end position="1541"/>
    </location>
</feature>
<proteinExistence type="predicted"/>
<feature type="compositionally biased region" description="Pro residues" evidence="1">
    <location>
        <begin position="159"/>
        <end position="190"/>
    </location>
</feature>
<comment type="caution">
    <text evidence="3">The sequence shown here is derived from an EMBL/GenBank/DDBJ whole genome shotgun (WGS) entry which is preliminary data.</text>
</comment>
<keyword evidence="2" id="KW-1133">Transmembrane helix</keyword>
<feature type="transmembrane region" description="Helical" evidence="2">
    <location>
        <begin position="364"/>
        <end position="383"/>
    </location>
</feature>
<feature type="transmembrane region" description="Helical" evidence="2">
    <location>
        <begin position="289"/>
        <end position="309"/>
    </location>
</feature>
<feature type="transmembrane region" description="Helical" evidence="2">
    <location>
        <begin position="866"/>
        <end position="885"/>
    </location>
</feature>
<feature type="transmembrane region" description="Helical" evidence="2">
    <location>
        <begin position="702"/>
        <end position="721"/>
    </location>
</feature>
<feature type="transmembrane region" description="Helical" evidence="2">
    <location>
        <begin position="1265"/>
        <end position="1286"/>
    </location>
</feature>
<feature type="transmembrane region" description="Helical" evidence="2">
    <location>
        <begin position="1108"/>
        <end position="1129"/>
    </location>
</feature>
<feature type="transmembrane region" description="Helical" evidence="2">
    <location>
        <begin position="618"/>
        <end position="635"/>
    </location>
</feature>
<evidence type="ECO:0000313" key="3">
    <source>
        <dbReference type="EMBL" id="GAA1912010.1"/>
    </source>
</evidence>
<feature type="transmembrane region" description="Helical" evidence="2">
    <location>
        <begin position="260"/>
        <end position="277"/>
    </location>
</feature>
<protein>
    <recommendedName>
        <fullName evidence="5">DUF2339 domain-containing protein</fullName>
    </recommendedName>
</protein>
<sequence length="1735" mass="177729">MGEFIFFLVVAGAGFAVGRLTSRRRRVPGGNASGAYGYGRTLPHPAQIFEEGYAAGRRDAAPGAEPSVTPHISVTPHASLTRQGTPASQAAPGPETRLPPLLLPPVPPAPRTSPVAPASAVPESYVPRPAVPESYVPRPAVPESYVPRPAVPESYAPRPAAPQSPNPPLSAPSSGPPQRMPAGPGAPGPGNPVLSEPVSRVPHAPVIPPQRPPLTEAELTEQKRRRDLRNINITLYSGSLLLVAAAALFIGISIPEQARFAGVAALAALFYASGLVIHSRKKALRPAAVAFTGTGLALIPVVGLAFYNLILPDPVLAWLITSVAGTAAFAYAAARLESRVVSYLALTFLLSTALASGATLRSGIVWYFICTVLLATLISLAAIRKPGWLLNIYLEAFVTSHRFLVPATAAAAVLTAPDLGAGPLALLFLAFAAYYGVLLWQGPQNQTLLHSYGLRSAATAGFAILTFRLTDSWQATLLAAAVLLGAQTGLLFIGRERYLQSAAGADLPGTARSSQPPGDVAGGSRQKERAGQIYLADLLGILALQFFTGTAAAAVYALDSQAGSGESTLFALSAAAIQLTLCASAWRLSRRAEFLAPAGVLIPAAASLLTPAAQLWPVLLNLGILTGFFVLRAVHSQGRRRAGFVLAARASAAVVLPLAAFLVLRNQAPDTAGSWSAAVAFLAAAGSQLWSVVAAASGRKELFARAVPAVSAAAALMLAAVVRFEDFPSDAPAAAALWLIVLLNAAYSLLPMRSNGRLAAVYAPAGFFAAAVLGAGLLGVRGYGLLTAAALVYSLLQSLKPVVPGLRVCHFAAAQVLTTVLAALVAQDLGLGTDGVFIVVAAVLAAQHLARTLLGSRLEEYGPIHAFRWGTLLALAAVPPAYYAVLSFDARAETGTVLLLTAAGSAVLAQLAAALRPRAAGGFRGAPAAAASLVLLLGMGLRTAETPAAAQTLSVLWVAFAANLLTAVLHRHTRLAFLAPAGFAAALLLGAGVLGIRGYELLFAAALAYCLVLVRDRSTGFRGIYLAGAQATGTVLAALLAADAAGNSVSVFFAALSLGLAAGQILRTVFHDRLVVLGAVEPLRWGGLSALALVSASCLLFEDLLDSAAVLTAVLSAAAVFVVSQLDAARRNGLGRPVPHSSGLILAAAAAAALAVPAVRVIDGPYAPWALGVLWVGLGANLVCSLLLGAGRWELLAAAGFTGAALTGAGLLGLRGYELLVLAALVCGLFLSGRRRAHRGQYLLAAQLLAGVLALLVARDAGADIHAVAAAGAAALAAAQLARTVLEPRPAAVWARAAFWTSVGILAVAPAAYAALHAGTAHRDVVALLLVLLMAVSAAEFARGRGVPMLFPGLYAVGILPLAVSDAVRLAPGPVLAEPIMPAAAAGLVLAALGAGALAGHIRVRSDARLATSLLAASVAYSLAVLPAASAAGGNLLLAALTPALLSAAALAVSHTRSIPWLAAGMPPLLLVAALLTAAGFEQELLSRPYPPGYGLLWPVWGTALALQAIRLVLSLGGNVSRLRVRIMGAGSSFVLILGAVPAMAEYNASAVAGALTLTAALALAVREVPGPLRESALEAACVPAALAVERIAWFAAGGVDPFWSVQYWAVVLAGLAAWEYVRRRRHRGTFLLAGSAVILSCSGLGTVASGGTGEQLWALVAHAGLLAFGLLASRKLFTIWGAAGVALAVLWYLRGYTFLLLALLAAGLIALAVWRLTRVRTAPEQPAEEVLEER</sequence>
<feature type="transmembrane region" description="Helical" evidence="2">
    <location>
        <begin position="1141"/>
        <end position="1160"/>
    </location>
</feature>
<feature type="transmembrane region" description="Helical" evidence="2">
    <location>
        <begin position="6"/>
        <end position="22"/>
    </location>
</feature>
<feature type="transmembrane region" description="Helical" evidence="2">
    <location>
        <begin position="1219"/>
        <end position="1235"/>
    </location>
</feature>
<feature type="transmembrane region" description="Helical" evidence="2">
    <location>
        <begin position="1298"/>
        <end position="1319"/>
    </location>
</feature>
<feature type="compositionally biased region" description="Pro residues" evidence="1">
    <location>
        <begin position="101"/>
        <end position="111"/>
    </location>
</feature>
<gene>
    <name evidence="3" type="ORF">GCM10009688_16200</name>
</gene>
<feature type="transmembrane region" description="Helical" evidence="2">
    <location>
        <begin position="1629"/>
        <end position="1650"/>
    </location>
</feature>
<accession>A0ABP5AER5</accession>
<feature type="transmembrane region" description="Helical" evidence="2">
    <location>
        <begin position="1436"/>
        <end position="1454"/>
    </location>
</feature>
<feature type="transmembrane region" description="Helical" evidence="2">
    <location>
        <begin position="1349"/>
        <end position="1368"/>
    </location>
</feature>
<dbReference type="PANTHER" id="PTHR48125">
    <property type="entry name" value="LP07818P1"/>
    <property type="match status" value="1"/>
</dbReference>
<evidence type="ECO:0000256" key="1">
    <source>
        <dbReference type="SAM" id="MobiDB-lite"/>
    </source>
</evidence>
<feature type="transmembrane region" description="Helical" evidence="2">
    <location>
        <begin position="642"/>
        <end position="663"/>
    </location>
</feature>
<feature type="transmembrane region" description="Helical" evidence="2">
    <location>
        <begin position="1678"/>
        <end position="1694"/>
    </location>
</feature>
<feature type="transmembrane region" description="Helical" evidence="2">
    <location>
        <begin position="1461"/>
        <end position="1481"/>
    </location>
</feature>
<feature type="compositionally biased region" description="Polar residues" evidence="1">
    <location>
        <begin position="70"/>
        <end position="88"/>
    </location>
</feature>
<feature type="transmembrane region" description="Helical" evidence="2">
    <location>
        <begin position="733"/>
        <end position="750"/>
    </location>
</feature>
<feature type="transmembrane region" description="Helical" evidence="2">
    <location>
        <begin position="1700"/>
        <end position="1718"/>
    </location>
</feature>
<feature type="transmembrane region" description="Helical" evidence="2">
    <location>
        <begin position="808"/>
        <end position="829"/>
    </location>
</feature>
<reference evidence="4" key="1">
    <citation type="journal article" date="2019" name="Int. J. Syst. Evol. Microbiol.">
        <title>The Global Catalogue of Microorganisms (GCM) 10K type strain sequencing project: providing services to taxonomists for standard genome sequencing and annotation.</title>
        <authorList>
            <consortium name="The Broad Institute Genomics Platform"/>
            <consortium name="The Broad Institute Genome Sequencing Center for Infectious Disease"/>
            <person name="Wu L."/>
            <person name="Ma J."/>
        </authorList>
    </citation>
    <scope>NUCLEOTIDE SEQUENCE [LARGE SCALE GENOMIC DNA]</scope>
    <source>
        <strain evidence="4">JCM 13316</strain>
    </source>
</reference>
<feature type="transmembrane region" description="Helical" evidence="2">
    <location>
        <begin position="1410"/>
        <end position="1430"/>
    </location>
</feature>
<feature type="transmembrane region" description="Helical" evidence="2">
    <location>
        <begin position="1023"/>
        <end position="1042"/>
    </location>
</feature>